<dbReference type="SUPFAM" id="SSF100950">
    <property type="entry name" value="NagB/RpiA/CoA transferase-like"/>
    <property type="match status" value="1"/>
</dbReference>
<dbReference type="Pfam" id="PF00455">
    <property type="entry name" value="DeoRC"/>
    <property type="match status" value="1"/>
</dbReference>
<dbReference type="GO" id="GO:0003677">
    <property type="term" value="F:DNA binding"/>
    <property type="evidence" value="ECO:0007669"/>
    <property type="project" value="UniProtKB-KW"/>
</dbReference>
<dbReference type="Proteomes" id="UP000005990">
    <property type="component" value="Unassembled WGS sequence"/>
</dbReference>
<evidence type="ECO:0000256" key="1">
    <source>
        <dbReference type="ARBA" id="ARBA00023015"/>
    </source>
</evidence>
<name>E4KMK2_9LACT</name>
<dbReference type="Pfam" id="PF08220">
    <property type="entry name" value="HTH_DeoR"/>
    <property type="match status" value="1"/>
</dbReference>
<protein>
    <submittedName>
        <fullName evidence="5">Transcriptional regulator, DeoR family</fullName>
    </submittedName>
</protein>
<dbReference type="GO" id="GO:0003700">
    <property type="term" value="F:DNA-binding transcription factor activity"/>
    <property type="evidence" value="ECO:0007669"/>
    <property type="project" value="InterPro"/>
</dbReference>
<comment type="caution">
    <text evidence="5">The sequence shown here is derived from an EMBL/GenBank/DDBJ whole genome shotgun (WGS) entry which is preliminary data.</text>
</comment>
<dbReference type="InterPro" id="IPR050313">
    <property type="entry name" value="Carb_Metab_HTH_regulators"/>
</dbReference>
<dbReference type="InterPro" id="IPR036390">
    <property type="entry name" value="WH_DNA-bd_sf"/>
</dbReference>
<dbReference type="InterPro" id="IPR018356">
    <property type="entry name" value="Tscrpt_reg_HTH_DeoR_CS"/>
</dbReference>
<reference evidence="5 6" key="1">
    <citation type="submission" date="2010-10" db="EMBL/GenBank/DDBJ databases">
        <authorList>
            <person name="Durkin A.S."/>
            <person name="Madupu R."/>
            <person name="Torralba M."/>
            <person name="Gillis M."/>
            <person name="Methe B."/>
            <person name="Sutton G."/>
            <person name="Nelson K.E."/>
        </authorList>
    </citation>
    <scope>NUCLEOTIDE SEQUENCE [LARGE SCALE GENOMIC DNA]</scope>
    <source>
        <strain evidence="5 6">ACS-139-V-Col8</strain>
    </source>
</reference>
<dbReference type="PANTHER" id="PTHR30363">
    <property type="entry name" value="HTH-TYPE TRANSCRIPTIONAL REGULATOR SRLR-RELATED"/>
    <property type="match status" value="1"/>
</dbReference>
<dbReference type="InterPro" id="IPR036388">
    <property type="entry name" value="WH-like_DNA-bd_sf"/>
</dbReference>
<dbReference type="PRINTS" id="PR00037">
    <property type="entry name" value="HTHLACR"/>
</dbReference>
<evidence type="ECO:0000313" key="6">
    <source>
        <dbReference type="Proteomes" id="UP000005990"/>
    </source>
</evidence>
<accession>E4KMK2</accession>
<dbReference type="AlphaFoldDB" id="E4KMK2"/>
<dbReference type="InterPro" id="IPR037171">
    <property type="entry name" value="NagB/RpiA_transferase-like"/>
</dbReference>
<dbReference type="SMART" id="SM00420">
    <property type="entry name" value="HTH_DEOR"/>
    <property type="match status" value="1"/>
</dbReference>
<keyword evidence="6" id="KW-1185">Reference proteome</keyword>
<proteinExistence type="predicted"/>
<gene>
    <name evidence="5" type="ORF">HMPREF9257_0064</name>
</gene>
<evidence type="ECO:0000256" key="3">
    <source>
        <dbReference type="ARBA" id="ARBA00023163"/>
    </source>
</evidence>
<dbReference type="Gene3D" id="1.10.10.10">
    <property type="entry name" value="Winged helix-like DNA-binding domain superfamily/Winged helix DNA-binding domain"/>
    <property type="match status" value="1"/>
</dbReference>
<keyword evidence="3" id="KW-0804">Transcription</keyword>
<keyword evidence="2" id="KW-0238">DNA-binding</keyword>
<dbReference type="SMART" id="SM01134">
    <property type="entry name" value="DeoRC"/>
    <property type="match status" value="1"/>
</dbReference>
<keyword evidence="1" id="KW-0805">Transcription regulation</keyword>
<evidence type="ECO:0000259" key="4">
    <source>
        <dbReference type="PROSITE" id="PS51000"/>
    </source>
</evidence>
<dbReference type="PROSITE" id="PS00894">
    <property type="entry name" value="HTH_DEOR_1"/>
    <property type="match status" value="1"/>
</dbReference>
<dbReference type="InterPro" id="IPR014036">
    <property type="entry name" value="DeoR-like_C"/>
</dbReference>
<organism evidence="5 6">
    <name type="scientific">Eremococcus coleocola ACS-139-V-Col8</name>
    <dbReference type="NCBI Taxonomy" id="908337"/>
    <lineage>
        <taxon>Bacteria</taxon>
        <taxon>Bacillati</taxon>
        <taxon>Bacillota</taxon>
        <taxon>Bacilli</taxon>
        <taxon>Lactobacillales</taxon>
        <taxon>Aerococcaceae</taxon>
        <taxon>Eremococcus</taxon>
    </lineage>
</organism>
<dbReference type="STRING" id="908337.HMPREF9257_0064"/>
<dbReference type="SUPFAM" id="SSF46785">
    <property type="entry name" value="Winged helix' DNA-binding domain"/>
    <property type="match status" value="1"/>
</dbReference>
<evidence type="ECO:0000313" key="5">
    <source>
        <dbReference type="EMBL" id="EFR31785.1"/>
    </source>
</evidence>
<sequence length="264" mass="28982">MKQEVRIKDQRHQLILQELTKEGKVYVSQMAQEFGLTPETLRRDLSELEAGGLLERVHGGAVSKPAPLELAFEKKKQVNQAEKQAVAQAAAQLVQSGMTLAVDYGTSTMYIADYLKDITNLTIVTNSLAAALHFNKAIEEDRVQGQVIILPGVTNPYQLAIKGSYTIEFLANFSFDLNCMSCGGLSASGVYDYDMEESHVSRQMAQASQEVVLVADHSKLGKKLMVEICPIKQVDLILCDCPKPAGWDLSDTCWQTVSGLGVEL</sequence>
<dbReference type="InterPro" id="IPR001034">
    <property type="entry name" value="DeoR_HTH"/>
</dbReference>
<dbReference type="Gene3D" id="3.40.50.1360">
    <property type="match status" value="1"/>
</dbReference>
<feature type="domain" description="HTH deoR-type" evidence="4">
    <location>
        <begin position="8"/>
        <end position="63"/>
    </location>
</feature>
<dbReference type="PANTHER" id="PTHR30363:SF44">
    <property type="entry name" value="AGA OPERON TRANSCRIPTIONAL REPRESSOR-RELATED"/>
    <property type="match status" value="1"/>
</dbReference>
<dbReference type="EMBL" id="AENN01000006">
    <property type="protein sequence ID" value="EFR31785.1"/>
    <property type="molecule type" value="Genomic_DNA"/>
</dbReference>
<evidence type="ECO:0000256" key="2">
    <source>
        <dbReference type="ARBA" id="ARBA00023125"/>
    </source>
</evidence>
<dbReference type="eggNOG" id="COG1349">
    <property type="taxonomic scope" value="Bacteria"/>
</dbReference>
<dbReference type="PROSITE" id="PS51000">
    <property type="entry name" value="HTH_DEOR_2"/>
    <property type="match status" value="1"/>
</dbReference>